<feature type="transmembrane region" description="Helical" evidence="2">
    <location>
        <begin position="216"/>
        <end position="241"/>
    </location>
</feature>
<keyword evidence="2" id="KW-0812">Transmembrane</keyword>
<keyword evidence="2" id="KW-0472">Membrane</keyword>
<dbReference type="AlphaFoldDB" id="A0A976RT88"/>
<evidence type="ECO:0000256" key="1">
    <source>
        <dbReference type="SAM" id="MobiDB-lite"/>
    </source>
</evidence>
<gene>
    <name evidence="4" type="ORF">MOO44_03395</name>
</gene>
<evidence type="ECO:0000313" key="5">
    <source>
        <dbReference type="Proteomes" id="UP000831181"/>
    </source>
</evidence>
<keyword evidence="5" id="KW-1185">Reference proteome</keyword>
<feature type="transmembrane region" description="Helical" evidence="2">
    <location>
        <begin position="9"/>
        <end position="30"/>
    </location>
</feature>
<evidence type="ECO:0000259" key="3">
    <source>
        <dbReference type="Pfam" id="PF03703"/>
    </source>
</evidence>
<name>A0A976RT88_9LACO</name>
<feature type="region of interest" description="Disordered" evidence="1">
    <location>
        <begin position="139"/>
        <end position="163"/>
    </location>
</feature>
<feature type="domain" description="YdbS-like PH" evidence="3">
    <location>
        <begin position="243"/>
        <end position="302"/>
    </location>
</feature>
<dbReference type="InterPro" id="IPR014529">
    <property type="entry name" value="UCP026631"/>
</dbReference>
<keyword evidence="2" id="KW-1133">Transmembrane helix</keyword>
<dbReference type="InterPro" id="IPR005182">
    <property type="entry name" value="YdbS-like_PH"/>
</dbReference>
<feature type="transmembrane region" description="Helical" evidence="2">
    <location>
        <begin position="175"/>
        <end position="196"/>
    </location>
</feature>
<protein>
    <submittedName>
        <fullName evidence="4">PH domain-containing protein</fullName>
    </submittedName>
</protein>
<organism evidence="4 5">
    <name type="scientific">Nicoliella spurrieriana</name>
    <dbReference type="NCBI Taxonomy" id="2925830"/>
    <lineage>
        <taxon>Bacteria</taxon>
        <taxon>Bacillati</taxon>
        <taxon>Bacillota</taxon>
        <taxon>Bacilli</taxon>
        <taxon>Lactobacillales</taxon>
        <taxon>Lactobacillaceae</taxon>
        <taxon>Nicoliella</taxon>
    </lineage>
</organism>
<accession>A0A976RT88</accession>
<dbReference type="EMBL" id="CP093361">
    <property type="protein sequence ID" value="UQS87216.1"/>
    <property type="molecule type" value="Genomic_DNA"/>
</dbReference>
<feature type="domain" description="YdbS-like PH" evidence="3">
    <location>
        <begin position="56"/>
        <end position="122"/>
    </location>
</feature>
<dbReference type="PIRSF" id="PIRSF026631">
    <property type="entry name" value="UCP026631"/>
    <property type="match status" value="1"/>
</dbReference>
<dbReference type="Proteomes" id="UP000831181">
    <property type="component" value="Chromosome"/>
</dbReference>
<feature type="transmembrane region" description="Helical" evidence="2">
    <location>
        <begin position="372"/>
        <end position="391"/>
    </location>
</feature>
<dbReference type="RefSeq" id="WP_260117016.1">
    <property type="nucleotide sequence ID" value="NZ_CP093361.1"/>
</dbReference>
<evidence type="ECO:0000313" key="4">
    <source>
        <dbReference type="EMBL" id="UQS87216.1"/>
    </source>
</evidence>
<evidence type="ECO:0000256" key="2">
    <source>
        <dbReference type="SAM" id="Phobius"/>
    </source>
</evidence>
<reference evidence="4" key="1">
    <citation type="journal article" date="2022" name="Int. J. Syst. Evol. Microbiol.">
        <title>Apilactobacillus apisilvae sp. nov., Nicolia spurrieriana gen. nov. sp. nov., Bombilactobacillus folatiphilus sp. nov. and Bombilactobacillus thymidiniphilus sp. nov., four new lactic acid bacterial isolates from stingless bees Tetragonula carbonaria and Austroplebeia australis.</title>
        <authorList>
            <person name="Oliphant S.A."/>
            <person name="Watson-Haigh N.S."/>
            <person name="Sumby K.M."/>
            <person name="Gardner J."/>
            <person name="Groom S."/>
            <person name="Jiranek V."/>
        </authorList>
    </citation>
    <scope>NUCLEOTIDE SEQUENCE</scope>
    <source>
        <strain evidence="4">SGEP1_A5</strain>
    </source>
</reference>
<sequence>MRNKHQHPLALVSMFFESFKFLFYLLLAVAFLKLELLIEIGIFLLGLFIVLDILRYAMFTYSILPNELVIKEGVIFRKEHHIPYERIQTIQNRQWFYLRPFGIEELVINNAGTSHDDSEISLHAVSTKIAPILEQHHEAATNSGQPKTAMKQSPAIENESKASNNDQYRIKGTDMFIFGLTNLRVMAEVLVIISFLDRLHVNFDSFFSIFANLANSIYLIVSSIISAVILLAVASMVETLVRYYGFTLTKQGEHLVIEKGLFQTKRINVPINKIQAVEFKQNALRQLFHLVTIRIHLITGVSSDDDKEVVTVMPVINEQLAYKMINRFIGMVPVEPIQFTAGDNRSKWLFSRNNLLWTVILGAAISTFFRPWWLYAILIVIAAINICMGIYRGKQTAVRQINASQLALRTTKMFTRTVDIVNWHQIQSMTVNQSLFMTHSKRAHLQLAVRSGFSATNMTCRYLPQATVEPIFNWYHHFNL</sequence>
<feature type="transmembrane region" description="Helical" evidence="2">
    <location>
        <begin position="349"/>
        <end position="366"/>
    </location>
</feature>
<feature type="transmembrane region" description="Helical" evidence="2">
    <location>
        <begin position="36"/>
        <end position="54"/>
    </location>
</feature>
<dbReference type="KEGG" id="lbe:MOO44_03395"/>
<proteinExistence type="predicted"/>
<dbReference type="Pfam" id="PF03703">
    <property type="entry name" value="bPH_2"/>
    <property type="match status" value="2"/>
</dbReference>
<dbReference type="PANTHER" id="PTHR34473:SF2">
    <property type="entry name" value="UPF0699 TRANSMEMBRANE PROTEIN YDBT"/>
    <property type="match status" value="1"/>
</dbReference>
<dbReference type="PANTHER" id="PTHR34473">
    <property type="entry name" value="UPF0699 TRANSMEMBRANE PROTEIN YDBS"/>
    <property type="match status" value="1"/>
</dbReference>